<evidence type="ECO:0000313" key="3">
    <source>
        <dbReference type="Proteomes" id="UP000886752"/>
    </source>
</evidence>
<keyword evidence="2" id="KW-0808">Transferase</keyword>
<feature type="domain" description="Methyltransferase type 11" evidence="1">
    <location>
        <begin position="46"/>
        <end position="131"/>
    </location>
</feature>
<dbReference type="InterPro" id="IPR029063">
    <property type="entry name" value="SAM-dependent_MTases_sf"/>
</dbReference>
<dbReference type="GO" id="GO:0008757">
    <property type="term" value="F:S-adenosylmethionine-dependent methyltransferase activity"/>
    <property type="evidence" value="ECO:0007669"/>
    <property type="project" value="InterPro"/>
</dbReference>
<name>A0A9D1PUR0_9BACT</name>
<dbReference type="InterPro" id="IPR013216">
    <property type="entry name" value="Methyltransf_11"/>
</dbReference>
<reference evidence="2" key="2">
    <citation type="submission" date="2021-04" db="EMBL/GenBank/DDBJ databases">
        <authorList>
            <person name="Gilroy R."/>
        </authorList>
    </citation>
    <scope>NUCLEOTIDE SEQUENCE</scope>
    <source>
        <strain evidence="2">ChiHecec2B26-446</strain>
    </source>
</reference>
<gene>
    <name evidence="2" type="ORF">H9894_00635</name>
</gene>
<dbReference type="Pfam" id="PF08241">
    <property type="entry name" value="Methyltransf_11"/>
    <property type="match status" value="1"/>
</dbReference>
<sequence length="295" mass="32082">MHDDIRSASRLLDWYASAQGACFSAAAQRLVTCSLQRWPALGRRLLEVNCAAGGLQRPLRRMGFDVTGCEGSPALRKHFADSLGSRFVVDPAKPDLLPYGDASFDWVLVHLEHGTDHTILAQTLSEARRVALQGLAVLVWNAHSLGNLGAQSVPLTAHPALSVYMKLGQWEGSRCCAGALFAPVRWWEPSRPAGRDRSDSVPCVVPSVVQSEITACLNQLREKVARCTPCALLGSVCLLRLELPPSCPLTARPLPFRKVRFAGGRLVGSCSDRVSERPNLRSGAPDHKAQIQDFS</sequence>
<dbReference type="Gene3D" id="3.40.50.150">
    <property type="entry name" value="Vaccinia Virus protein VP39"/>
    <property type="match status" value="1"/>
</dbReference>
<dbReference type="SUPFAM" id="SSF53335">
    <property type="entry name" value="S-adenosyl-L-methionine-dependent methyltransferases"/>
    <property type="match status" value="1"/>
</dbReference>
<proteinExistence type="predicted"/>
<organism evidence="2 3">
    <name type="scientific">Candidatus Desulfovibrio intestinipullorum</name>
    <dbReference type="NCBI Taxonomy" id="2838536"/>
    <lineage>
        <taxon>Bacteria</taxon>
        <taxon>Pseudomonadati</taxon>
        <taxon>Thermodesulfobacteriota</taxon>
        <taxon>Desulfovibrionia</taxon>
        <taxon>Desulfovibrionales</taxon>
        <taxon>Desulfovibrionaceae</taxon>
        <taxon>Desulfovibrio</taxon>
    </lineage>
</organism>
<evidence type="ECO:0000313" key="2">
    <source>
        <dbReference type="EMBL" id="HIV99692.1"/>
    </source>
</evidence>
<keyword evidence="2" id="KW-0489">Methyltransferase</keyword>
<evidence type="ECO:0000259" key="1">
    <source>
        <dbReference type="Pfam" id="PF08241"/>
    </source>
</evidence>
<dbReference type="GO" id="GO:0032259">
    <property type="term" value="P:methylation"/>
    <property type="evidence" value="ECO:0007669"/>
    <property type="project" value="UniProtKB-KW"/>
</dbReference>
<protein>
    <submittedName>
        <fullName evidence="2">Class I SAM-dependent methyltransferase</fullName>
    </submittedName>
</protein>
<accession>A0A9D1PUR0</accession>
<reference evidence="2" key="1">
    <citation type="journal article" date="2021" name="PeerJ">
        <title>Extensive microbial diversity within the chicken gut microbiome revealed by metagenomics and culture.</title>
        <authorList>
            <person name="Gilroy R."/>
            <person name="Ravi A."/>
            <person name="Getino M."/>
            <person name="Pursley I."/>
            <person name="Horton D.L."/>
            <person name="Alikhan N.F."/>
            <person name="Baker D."/>
            <person name="Gharbi K."/>
            <person name="Hall N."/>
            <person name="Watson M."/>
            <person name="Adriaenssens E.M."/>
            <person name="Foster-Nyarko E."/>
            <person name="Jarju S."/>
            <person name="Secka A."/>
            <person name="Antonio M."/>
            <person name="Oren A."/>
            <person name="Chaudhuri R.R."/>
            <person name="La Ragione R."/>
            <person name="Hildebrand F."/>
            <person name="Pallen M.J."/>
        </authorList>
    </citation>
    <scope>NUCLEOTIDE SEQUENCE</scope>
    <source>
        <strain evidence="2">ChiHecec2B26-446</strain>
    </source>
</reference>
<comment type="caution">
    <text evidence="2">The sequence shown here is derived from an EMBL/GenBank/DDBJ whole genome shotgun (WGS) entry which is preliminary data.</text>
</comment>
<dbReference type="EMBL" id="DXHV01000008">
    <property type="protein sequence ID" value="HIV99692.1"/>
    <property type="molecule type" value="Genomic_DNA"/>
</dbReference>
<dbReference type="Proteomes" id="UP000886752">
    <property type="component" value="Unassembled WGS sequence"/>
</dbReference>
<dbReference type="AlphaFoldDB" id="A0A9D1PUR0"/>